<evidence type="ECO:0000256" key="2">
    <source>
        <dbReference type="ARBA" id="ARBA00022748"/>
    </source>
</evidence>
<dbReference type="PROSITE" id="PS00194">
    <property type="entry name" value="THIOREDOXIN_1"/>
    <property type="match status" value="1"/>
</dbReference>
<dbReference type="PANTHER" id="PTHR42852:SF6">
    <property type="entry name" value="THIOL:DISULFIDE INTERCHANGE PROTEIN DSBE"/>
    <property type="match status" value="1"/>
</dbReference>
<dbReference type="Proteomes" id="UP000053060">
    <property type="component" value="Unassembled WGS sequence"/>
</dbReference>
<dbReference type="SUPFAM" id="SSF52833">
    <property type="entry name" value="Thioredoxin-like"/>
    <property type="match status" value="1"/>
</dbReference>
<sequence>MRPSTAGRWSLAALVVVIALIVAIWPRDRSDPPPATGSGPATSSAAPVDRRPQDDAQALAPLRETAALDPCPQPGASSPAPAGPLAGLVFECVGDGSSVDLAAALAGKPAVVNLWAWWCAPCAEELPVLQDYAARVGEEVTVVTVHTDPNESNALGRLADYDVHLPGVQDGSGRVQAAVGAPAVLPVTVLLRADGSVAAVLPIPFRSADEVASVVEEHLGVAA</sequence>
<dbReference type="GO" id="GO:0016491">
    <property type="term" value="F:oxidoreductase activity"/>
    <property type="evidence" value="ECO:0007669"/>
    <property type="project" value="InterPro"/>
</dbReference>
<dbReference type="Gene3D" id="3.40.30.10">
    <property type="entry name" value="Glutaredoxin"/>
    <property type="match status" value="1"/>
</dbReference>
<proteinExistence type="predicted"/>
<keyword evidence="7" id="KW-0472">Membrane</keyword>
<dbReference type="RefSeq" id="WP_060653835.1">
    <property type="nucleotide sequence ID" value="NZ_AZXY01000013.1"/>
</dbReference>
<accession>A0A0V9UF43</accession>
<feature type="region of interest" description="Disordered" evidence="6">
    <location>
        <begin position="29"/>
        <end position="53"/>
    </location>
</feature>
<dbReference type="InterPro" id="IPR036249">
    <property type="entry name" value="Thioredoxin-like_sf"/>
</dbReference>
<dbReference type="GO" id="GO:0030313">
    <property type="term" value="C:cell envelope"/>
    <property type="evidence" value="ECO:0007669"/>
    <property type="project" value="UniProtKB-SubCell"/>
</dbReference>
<name>A0A0V9UF43_9NOCA</name>
<feature type="transmembrane region" description="Helical" evidence="7">
    <location>
        <begin position="6"/>
        <end position="25"/>
    </location>
</feature>
<keyword evidence="2" id="KW-0201">Cytochrome c-type biogenesis</keyword>
<dbReference type="Pfam" id="PF08534">
    <property type="entry name" value="Redoxin"/>
    <property type="match status" value="1"/>
</dbReference>
<evidence type="ECO:0000256" key="1">
    <source>
        <dbReference type="ARBA" id="ARBA00004196"/>
    </source>
</evidence>
<reference evidence="10" key="1">
    <citation type="submission" date="2015-01" db="EMBL/GenBank/DDBJ databases">
        <title>Draft genome sequence of Rhodococcus pyridinivorans strain KG-16, a hydrocarbon-degrading bacterium.</title>
        <authorList>
            <person name="Aggarwal R.K."/>
            <person name="Dawar C."/>
        </authorList>
    </citation>
    <scope>NUCLEOTIDE SEQUENCE [LARGE SCALE GENOMIC DNA]</scope>
    <source>
        <strain evidence="10">KG-16</strain>
    </source>
</reference>
<dbReference type="PATRIC" id="fig|1441730.3.peg.4497"/>
<evidence type="ECO:0000313" key="10">
    <source>
        <dbReference type="Proteomes" id="UP000053060"/>
    </source>
</evidence>
<keyword evidence="3" id="KW-0735">Signal-anchor</keyword>
<gene>
    <name evidence="9" type="ORF">Z045_21480</name>
</gene>
<dbReference type="GO" id="GO:0017004">
    <property type="term" value="P:cytochrome complex assembly"/>
    <property type="evidence" value="ECO:0007669"/>
    <property type="project" value="UniProtKB-KW"/>
</dbReference>
<comment type="subcellular location">
    <subcellularLocation>
        <location evidence="1">Cell envelope</location>
    </subcellularLocation>
</comment>
<feature type="compositionally biased region" description="Low complexity" evidence="6">
    <location>
        <begin position="36"/>
        <end position="47"/>
    </location>
</feature>
<evidence type="ECO:0000256" key="7">
    <source>
        <dbReference type="SAM" id="Phobius"/>
    </source>
</evidence>
<evidence type="ECO:0000313" key="9">
    <source>
        <dbReference type="EMBL" id="KSZ56644.1"/>
    </source>
</evidence>
<dbReference type="CDD" id="cd02966">
    <property type="entry name" value="TlpA_like_family"/>
    <property type="match status" value="1"/>
</dbReference>
<dbReference type="InterPro" id="IPR050553">
    <property type="entry name" value="Thioredoxin_ResA/DsbE_sf"/>
</dbReference>
<keyword evidence="7" id="KW-1133">Transmembrane helix</keyword>
<evidence type="ECO:0000256" key="4">
    <source>
        <dbReference type="ARBA" id="ARBA00023157"/>
    </source>
</evidence>
<dbReference type="PANTHER" id="PTHR42852">
    <property type="entry name" value="THIOL:DISULFIDE INTERCHANGE PROTEIN DSBE"/>
    <property type="match status" value="1"/>
</dbReference>
<dbReference type="InterPro" id="IPR017937">
    <property type="entry name" value="Thioredoxin_CS"/>
</dbReference>
<dbReference type="InterPro" id="IPR013766">
    <property type="entry name" value="Thioredoxin_domain"/>
</dbReference>
<dbReference type="EMBL" id="AZXY01000013">
    <property type="protein sequence ID" value="KSZ56644.1"/>
    <property type="molecule type" value="Genomic_DNA"/>
</dbReference>
<reference evidence="9 10" key="2">
    <citation type="journal article" date="2016" name="Genome Announc.">
        <title>Draft Genome Sequence of a Versatile Hydrocarbon-Degrading Bacterium, Rhodococcus pyridinivorans Strain KG-16, Collected from Oil Fields in India.</title>
        <authorList>
            <person name="Aggarwal R.K."/>
            <person name="Dawar C."/>
            <person name="Phanindranath R."/>
            <person name="Mutnuri L."/>
            <person name="Dayal A.M."/>
        </authorList>
    </citation>
    <scope>NUCLEOTIDE SEQUENCE [LARGE SCALE GENOMIC DNA]</scope>
    <source>
        <strain evidence="9 10">KG-16</strain>
    </source>
</reference>
<comment type="caution">
    <text evidence="9">The sequence shown here is derived from an EMBL/GenBank/DDBJ whole genome shotgun (WGS) entry which is preliminary data.</text>
</comment>
<keyword evidence="7" id="KW-0812">Transmembrane</keyword>
<dbReference type="InterPro" id="IPR013740">
    <property type="entry name" value="Redoxin"/>
</dbReference>
<evidence type="ECO:0000256" key="3">
    <source>
        <dbReference type="ARBA" id="ARBA00022968"/>
    </source>
</evidence>
<protein>
    <submittedName>
        <fullName evidence="9">Thioredoxin</fullName>
    </submittedName>
</protein>
<keyword evidence="4" id="KW-1015">Disulfide bond</keyword>
<dbReference type="AlphaFoldDB" id="A0A0V9UF43"/>
<keyword evidence="5" id="KW-0676">Redox-active center</keyword>
<evidence type="ECO:0000259" key="8">
    <source>
        <dbReference type="PROSITE" id="PS51352"/>
    </source>
</evidence>
<dbReference type="PROSITE" id="PS51352">
    <property type="entry name" value="THIOREDOXIN_2"/>
    <property type="match status" value="1"/>
</dbReference>
<evidence type="ECO:0000256" key="5">
    <source>
        <dbReference type="ARBA" id="ARBA00023284"/>
    </source>
</evidence>
<evidence type="ECO:0000256" key="6">
    <source>
        <dbReference type="SAM" id="MobiDB-lite"/>
    </source>
</evidence>
<organism evidence="9 10">
    <name type="scientific">Rhodococcus pyridinivorans KG-16</name>
    <dbReference type="NCBI Taxonomy" id="1441730"/>
    <lineage>
        <taxon>Bacteria</taxon>
        <taxon>Bacillati</taxon>
        <taxon>Actinomycetota</taxon>
        <taxon>Actinomycetes</taxon>
        <taxon>Mycobacteriales</taxon>
        <taxon>Nocardiaceae</taxon>
        <taxon>Rhodococcus</taxon>
    </lineage>
</organism>
<feature type="domain" description="Thioredoxin" evidence="8">
    <location>
        <begin position="74"/>
        <end position="220"/>
    </location>
</feature>